<dbReference type="PANTHER" id="PTHR48207:SF3">
    <property type="entry name" value="SUCCINATE--HYDROXYMETHYLGLUTARATE COA-TRANSFERASE"/>
    <property type="match status" value="1"/>
</dbReference>
<gene>
    <name evidence="2" type="ORF">DLJ53_18925</name>
</gene>
<dbReference type="PANTHER" id="PTHR48207">
    <property type="entry name" value="SUCCINATE--HYDROXYMETHYLGLUTARATE COA-TRANSFERASE"/>
    <property type="match status" value="1"/>
</dbReference>
<dbReference type="Gene3D" id="3.30.1540.10">
    <property type="entry name" value="formyl-coa transferase, domain 3"/>
    <property type="match status" value="1"/>
</dbReference>
<dbReference type="EMBL" id="QHHQ01000004">
    <property type="protein sequence ID" value="RAH99831.1"/>
    <property type="molecule type" value="Genomic_DNA"/>
</dbReference>
<reference evidence="2 3" key="1">
    <citation type="submission" date="2018-05" db="EMBL/GenBank/DDBJ databases">
        <title>Acuticoccus sediminis sp. nov., isolated from deep-sea sediment of Indian Ocean.</title>
        <authorList>
            <person name="Liu X."/>
            <person name="Lai Q."/>
            <person name="Du Y."/>
            <person name="Sun F."/>
            <person name="Zhang X."/>
            <person name="Wang S."/>
            <person name="Shao Z."/>
        </authorList>
    </citation>
    <scope>NUCLEOTIDE SEQUENCE [LARGE SCALE GENOMIC DNA]</scope>
    <source>
        <strain evidence="2 3">PTG4-2</strain>
    </source>
</reference>
<dbReference type="InterPro" id="IPR044855">
    <property type="entry name" value="CoA-Trfase_III_dom3_sf"/>
</dbReference>
<dbReference type="InterPro" id="IPR050483">
    <property type="entry name" value="CoA-transferase_III_domain"/>
</dbReference>
<dbReference type="RefSeq" id="WP_111348137.1">
    <property type="nucleotide sequence ID" value="NZ_JAIWKD010000007.1"/>
</dbReference>
<dbReference type="OrthoDB" id="7208981at2"/>
<dbReference type="GO" id="GO:0008410">
    <property type="term" value="F:CoA-transferase activity"/>
    <property type="evidence" value="ECO:0007669"/>
    <property type="project" value="TreeGrafter"/>
</dbReference>
<organism evidence="2 3">
    <name type="scientific">Acuticoccus sediminis</name>
    <dbReference type="NCBI Taxonomy" id="2184697"/>
    <lineage>
        <taxon>Bacteria</taxon>
        <taxon>Pseudomonadati</taxon>
        <taxon>Pseudomonadota</taxon>
        <taxon>Alphaproteobacteria</taxon>
        <taxon>Hyphomicrobiales</taxon>
        <taxon>Amorphaceae</taxon>
        <taxon>Acuticoccus</taxon>
    </lineage>
</organism>
<dbReference type="Gene3D" id="3.40.50.10540">
    <property type="entry name" value="Crotonobetainyl-coa:carnitine coa-transferase, domain 1"/>
    <property type="match status" value="1"/>
</dbReference>
<dbReference type="Proteomes" id="UP000249590">
    <property type="component" value="Unassembled WGS sequence"/>
</dbReference>
<dbReference type="AlphaFoldDB" id="A0A8B2NRT9"/>
<dbReference type="InterPro" id="IPR003673">
    <property type="entry name" value="CoA-Trfase_fam_III"/>
</dbReference>
<evidence type="ECO:0000313" key="3">
    <source>
        <dbReference type="Proteomes" id="UP000249590"/>
    </source>
</evidence>
<dbReference type="SUPFAM" id="SSF89796">
    <property type="entry name" value="CoA-transferase family III (CaiB/BaiF)"/>
    <property type="match status" value="1"/>
</dbReference>
<protein>
    <submittedName>
        <fullName evidence="2">CoA transferase</fullName>
    </submittedName>
</protein>
<evidence type="ECO:0000256" key="1">
    <source>
        <dbReference type="ARBA" id="ARBA00022679"/>
    </source>
</evidence>
<name>A0A8B2NRT9_9HYPH</name>
<sequence length="407" mass="42880">MSGALEGLTVIDLTQMLSGPFASMLLADQGARVIKIEPPGGETTRRVGPFMDGQTRMEEGGYGGYFASINRNKESIVIDLKSPRGIALFKRIAAQSDVIIENFRAGVMERLGAGYAALREENPRLVVAALRGFGDPASGESPYSNWPAYDPVAQAMGGIMGITGPVPGGAPTKIGPGVGDLIPALFTAFGIVSAVLRARATGEGQFVDVAMVDGVLAVCERLVYQHSATGDVPGPEGDGHPLLCPFGLFRAKDGYVSLGIPKDEFWGPFVTVIGRPELAADPRYALNPDRVARRHEVNAIVTEYTSARTKAELTEIFGGRIPFGPVLRADEIFANPHFAARGMLPEVEVPGAARPLTVAGTPVKMSATPGGVRRRAPLTGEDTDRILADFGVGADERASLKADGVVA</sequence>
<dbReference type="InterPro" id="IPR023606">
    <property type="entry name" value="CoA-Trfase_III_dom_1_sf"/>
</dbReference>
<evidence type="ECO:0000313" key="2">
    <source>
        <dbReference type="EMBL" id="RAH99831.1"/>
    </source>
</evidence>
<dbReference type="Pfam" id="PF02515">
    <property type="entry name" value="CoA_transf_3"/>
    <property type="match status" value="1"/>
</dbReference>
<keyword evidence="1 2" id="KW-0808">Transferase</keyword>
<comment type="caution">
    <text evidence="2">The sequence shown here is derived from an EMBL/GenBank/DDBJ whole genome shotgun (WGS) entry which is preliminary data.</text>
</comment>
<keyword evidence="3" id="KW-1185">Reference proteome</keyword>
<accession>A0A8B2NRT9</accession>
<proteinExistence type="predicted"/>